<sequence>MDMSVFEFYDKLEQPAKDFLKMRLHPVEAPADTLLFNQGDVCDSVLFLTSGEIKLTKQTEDNQEELLYTLQAGKQCIVNTASTLSQTPAIATATSTTDITGYILDMYSLQDLTKRSEPYMNYIFSIYTLDCKN</sequence>
<evidence type="ECO:0000313" key="2">
    <source>
        <dbReference type="EMBL" id="QOP40231.1"/>
    </source>
</evidence>
<proteinExistence type="predicted"/>
<dbReference type="KEGG" id="smax:FJR03_00130"/>
<dbReference type="CDD" id="cd00038">
    <property type="entry name" value="CAP_ED"/>
    <property type="match status" value="1"/>
</dbReference>
<dbReference type="SUPFAM" id="SSF51206">
    <property type="entry name" value="cAMP-binding domain-like"/>
    <property type="match status" value="1"/>
</dbReference>
<keyword evidence="3" id="KW-1185">Reference proteome</keyword>
<feature type="domain" description="Cyclic nucleotide-binding" evidence="1">
    <location>
        <begin position="8"/>
        <end position="112"/>
    </location>
</feature>
<evidence type="ECO:0000259" key="1">
    <source>
        <dbReference type="PROSITE" id="PS50042"/>
    </source>
</evidence>
<organism evidence="2 3">
    <name type="scientific">Sulfurimonas marina</name>
    <dbReference type="NCBI Taxonomy" id="2590551"/>
    <lineage>
        <taxon>Bacteria</taxon>
        <taxon>Pseudomonadati</taxon>
        <taxon>Campylobacterota</taxon>
        <taxon>Epsilonproteobacteria</taxon>
        <taxon>Campylobacterales</taxon>
        <taxon>Sulfurimonadaceae</taxon>
        <taxon>Sulfurimonas</taxon>
    </lineage>
</organism>
<dbReference type="InterPro" id="IPR014710">
    <property type="entry name" value="RmlC-like_jellyroll"/>
</dbReference>
<name>A0A7M3V8Z8_9BACT</name>
<dbReference type="InterPro" id="IPR000595">
    <property type="entry name" value="cNMP-bd_dom"/>
</dbReference>
<dbReference type="RefSeq" id="WP_193113662.1">
    <property type="nucleotide sequence ID" value="NZ_CP041165.1"/>
</dbReference>
<protein>
    <submittedName>
        <fullName evidence="2">Cyclic nucleotide-binding domain-containing protein</fullName>
    </submittedName>
</protein>
<evidence type="ECO:0000313" key="3">
    <source>
        <dbReference type="Proteomes" id="UP000593910"/>
    </source>
</evidence>
<accession>A0A7M3V8Z8</accession>
<dbReference type="Pfam" id="PF00027">
    <property type="entry name" value="cNMP_binding"/>
    <property type="match status" value="1"/>
</dbReference>
<reference evidence="2 3" key="1">
    <citation type="submission" date="2019-06" db="EMBL/GenBank/DDBJ databases">
        <title>Sulfurimonas gotlandica sp. nov., a chemoautotrophic and psychrotolerant epsilonproteobacterium isolated from a pelagic redoxcline, and an emended description of the genus Sulfurimonas.</title>
        <authorList>
            <person name="Wang S."/>
            <person name="Jiang L."/>
            <person name="Shao Z."/>
        </authorList>
    </citation>
    <scope>NUCLEOTIDE SEQUENCE [LARGE SCALE GENOMIC DNA]</scope>
    <source>
        <strain evidence="2 3">B2</strain>
    </source>
</reference>
<dbReference type="AlphaFoldDB" id="A0A7M3V8Z8"/>
<dbReference type="Gene3D" id="2.60.120.10">
    <property type="entry name" value="Jelly Rolls"/>
    <property type="match status" value="1"/>
</dbReference>
<gene>
    <name evidence="2" type="ORF">FJR03_00130</name>
</gene>
<dbReference type="InterPro" id="IPR018490">
    <property type="entry name" value="cNMP-bd_dom_sf"/>
</dbReference>
<dbReference type="PROSITE" id="PS50042">
    <property type="entry name" value="CNMP_BINDING_3"/>
    <property type="match status" value="1"/>
</dbReference>
<dbReference type="Proteomes" id="UP000593910">
    <property type="component" value="Chromosome"/>
</dbReference>
<dbReference type="EMBL" id="CP041165">
    <property type="protein sequence ID" value="QOP40231.1"/>
    <property type="molecule type" value="Genomic_DNA"/>
</dbReference>